<dbReference type="Gene3D" id="3.30.70.1590">
    <property type="match status" value="1"/>
</dbReference>
<dbReference type="Pfam" id="PF00063">
    <property type="entry name" value="Myosin_head"/>
    <property type="match status" value="2"/>
</dbReference>
<name>A0A183SQR9_SCHSO</name>
<dbReference type="GO" id="GO:0007015">
    <property type="term" value="P:actin filament organization"/>
    <property type="evidence" value="ECO:0007669"/>
    <property type="project" value="TreeGrafter"/>
</dbReference>
<feature type="region of interest" description="Actin-binding" evidence="6">
    <location>
        <begin position="565"/>
        <end position="587"/>
    </location>
</feature>
<dbReference type="GO" id="GO:0016459">
    <property type="term" value="C:myosin complex"/>
    <property type="evidence" value="ECO:0007669"/>
    <property type="project" value="UniProtKB-KW"/>
</dbReference>
<dbReference type="WBParaSite" id="SSLN_0000677301-mRNA-1">
    <property type="protein sequence ID" value="SSLN_0000677301-mRNA-1"/>
    <property type="gene ID" value="SSLN_0000677301"/>
</dbReference>
<dbReference type="PRINTS" id="PR00193">
    <property type="entry name" value="MYOSINHEAVY"/>
</dbReference>
<dbReference type="InterPro" id="IPR000048">
    <property type="entry name" value="IQ_motif_EF-hand-BS"/>
</dbReference>
<evidence type="ECO:0000256" key="8">
    <source>
        <dbReference type="SAM" id="MobiDB-lite"/>
    </source>
</evidence>
<dbReference type="Gene3D" id="1.10.10.820">
    <property type="match status" value="1"/>
</dbReference>
<dbReference type="GO" id="GO:0005524">
    <property type="term" value="F:ATP binding"/>
    <property type="evidence" value="ECO:0007669"/>
    <property type="project" value="UniProtKB-KW"/>
</dbReference>
<feature type="coiled-coil region" evidence="7">
    <location>
        <begin position="912"/>
        <end position="939"/>
    </location>
</feature>
<dbReference type="PANTHER" id="PTHR13140">
    <property type="entry name" value="MYOSIN"/>
    <property type="match status" value="1"/>
</dbReference>
<dbReference type="SUPFAM" id="SSF52540">
    <property type="entry name" value="P-loop containing nucleoside triphosphate hydrolases"/>
    <property type="match status" value="2"/>
</dbReference>
<evidence type="ECO:0000256" key="2">
    <source>
        <dbReference type="ARBA" id="ARBA00022840"/>
    </source>
</evidence>
<keyword evidence="4" id="KW-0505">Motor protein</keyword>
<sequence>LRYLATIAGAEAHGEATLRSSTACMRSKVVDSCPLLEALGNAKTVRNDNSSRFGKFLEIGFNRRYRIVEARMRTYLLEKSRVVFQAGLNLFVYNGGPIGAVGAKGGNIDEYYDGRHATVGATIAATNGGGECNLFSKNYNLSSDERNYHGFYQLLSAVGDAQCRRSYPFLDQLDLFEGNDNSDIFSRYHYANQGGNGQVDGINDLEKFSETIKSMESLGFKKEETEVVFTILAALLHFGNVNYEQTSTEQAFIAEDDAHFQNTLRLLKCPIADSRSALCHRVIRTVDGNLSKPLTLDEARAARDALSKHLYQCMFKWIVKRCNCYLAFRGGKPATKAKRGAAGRKAPNDIEGGRENFIGVLDIYGFETFEVNSFEQFCINYANEKLQQRFVFVATDSPEHVFKLEQEEYLREGLEWDFVEFYDNQPCIDLIEGPMGILSLLNDECKMPKASDANWLARLIENHLNRSPDFSQSKLGARTSFQVRHFAEVVTYTVAGFVEKNCDRVIREHAEIFKRTSNPLLLEILGKTQPAGDSGNLGARKLDIGTIYDGVLRQPTVATQFSDSLKQLLETLDHTTAHYVRCIKPNDQKAAFLLSPQRTVQQLRACGILQTIKISAAGFPTQWSYQDFFDRYRPLLSWKSVNRTDRKETCKLILQKYILNEHCYRLGNTKIFFSAGVLANMERLRTEELVRAGTLIQAVFRGWLAKRRWQQIRVWIPRMQSLARRWLARKRIAELIRQKQEALMLEERRRHEEITLEMERACEVRQQSDTVDTGSTSEQPGRKTPTNAESPRELHLQREIERLKGELETEKLAQVAKITDITSLREEIDKLTKKNQELVELHQTKSKVGTGDYEPVQRAWPTVRDTRQRRLLFSNLSQQDSESPYACSELDDIYSEDAQAISPNKAATTTLMMKLQQKCASLDAENNELYNRLEAYQHAYAIAQSRNLVNQESLRRMEEWIEKETAKRRKKIQKSTAEVQTENDDIEQLQAMLDIQKLVGRRLQEEADTLRAENELYKSQIDKHSAEQRKTISRQMHLIEQDTSLEADQKATKCFQNELTRLTSDNLTLREQLETTNTHYRKVVAAMRYFAEVAYRSAPDVLSINKSPFLMDAQQLIALSQRSSPSSNNRMDSGSVVVNTVNLLSASGLIRCLEGQEAVLIQRLVKDTNPPDAKQWRPLLIGHLIYLLIRGADSVGAEDQVTSILTNAIQTIRTVAKTNLHDTECLIFWLANAVCLLNCLKQYSGEEEYLNCGASEEQQREWSVYILQNYDLNPFWPVLVDLNVLIFHVGLHLSKMHAFCFVVVWYYQRYHISVHVILPETMGNSCFSQYRPVRQHL</sequence>
<dbReference type="PROSITE" id="PS51456">
    <property type="entry name" value="MYOSIN_MOTOR"/>
    <property type="match status" value="1"/>
</dbReference>
<organism evidence="10">
    <name type="scientific">Schistocephalus solidus</name>
    <name type="common">Tapeworm</name>
    <dbReference type="NCBI Taxonomy" id="70667"/>
    <lineage>
        <taxon>Eukaryota</taxon>
        <taxon>Metazoa</taxon>
        <taxon>Spiralia</taxon>
        <taxon>Lophotrochozoa</taxon>
        <taxon>Platyhelminthes</taxon>
        <taxon>Cestoda</taxon>
        <taxon>Eucestoda</taxon>
        <taxon>Diphyllobothriidea</taxon>
        <taxon>Diphyllobothriidae</taxon>
        <taxon>Schistocephalus</taxon>
    </lineage>
</organism>
<evidence type="ECO:0000256" key="4">
    <source>
        <dbReference type="ARBA" id="ARBA00023175"/>
    </source>
</evidence>
<accession>A0A183SQR9</accession>
<dbReference type="Gene3D" id="1.20.5.190">
    <property type="match status" value="1"/>
</dbReference>
<dbReference type="InterPro" id="IPR001609">
    <property type="entry name" value="Myosin_head_motor_dom-like"/>
</dbReference>
<feature type="domain" description="Myosin motor" evidence="9">
    <location>
        <begin position="1"/>
        <end position="686"/>
    </location>
</feature>
<evidence type="ECO:0000313" key="10">
    <source>
        <dbReference type="WBParaSite" id="SSLN_0000677301-mRNA-1"/>
    </source>
</evidence>
<dbReference type="GO" id="GO:0005737">
    <property type="term" value="C:cytoplasm"/>
    <property type="evidence" value="ECO:0007669"/>
    <property type="project" value="TreeGrafter"/>
</dbReference>
<feature type="compositionally biased region" description="Polar residues" evidence="8">
    <location>
        <begin position="765"/>
        <end position="789"/>
    </location>
</feature>
<dbReference type="GO" id="GO:0051015">
    <property type="term" value="F:actin filament binding"/>
    <property type="evidence" value="ECO:0007669"/>
    <property type="project" value="TreeGrafter"/>
</dbReference>
<protein>
    <submittedName>
        <fullName evidence="10">Myosin motor domain-containing protein</fullName>
    </submittedName>
</protein>
<keyword evidence="5 6" id="KW-0009">Actin-binding</keyword>
<proteinExistence type="inferred from homology"/>
<evidence type="ECO:0000256" key="5">
    <source>
        <dbReference type="ARBA" id="ARBA00023203"/>
    </source>
</evidence>
<feature type="coiled-coil region" evidence="7">
    <location>
        <begin position="972"/>
        <end position="1027"/>
    </location>
</feature>
<dbReference type="SMART" id="SM00015">
    <property type="entry name" value="IQ"/>
    <property type="match status" value="2"/>
</dbReference>
<evidence type="ECO:0000256" key="6">
    <source>
        <dbReference type="PROSITE-ProRule" id="PRU00782"/>
    </source>
</evidence>
<dbReference type="Gene3D" id="1.20.120.720">
    <property type="entry name" value="Myosin VI head, motor domain, U50 subdomain"/>
    <property type="match status" value="1"/>
</dbReference>
<evidence type="ECO:0000259" key="9">
    <source>
        <dbReference type="PROSITE" id="PS51456"/>
    </source>
</evidence>
<evidence type="ECO:0000256" key="7">
    <source>
        <dbReference type="SAM" id="Coils"/>
    </source>
</evidence>
<dbReference type="Gene3D" id="3.40.850.10">
    <property type="entry name" value="Kinesin motor domain"/>
    <property type="match status" value="2"/>
</dbReference>
<keyword evidence="3 6" id="KW-0518">Myosin</keyword>
<dbReference type="PROSITE" id="PS50096">
    <property type="entry name" value="IQ"/>
    <property type="match status" value="2"/>
</dbReference>
<dbReference type="InterPro" id="IPR036961">
    <property type="entry name" value="Kinesin_motor_dom_sf"/>
</dbReference>
<keyword evidence="1" id="KW-0547">Nucleotide-binding</keyword>
<evidence type="ECO:0000256" key="1">
    <source>
        <dbReference type="ARBA" id="ARBA00022741"/>
    </source>
</evidence>
<evidence type="ECO:0000256" key="3">
    <source>
        <dbReference type="ARBA" id="ARBA00023123"/>
    </source>
</evidence>
<feature type="region of interest" description="Disordered" evidence="8">
    <location>
        <begin position="763"/>
        <end position="792"/>
    </location>
</feature>
<dbReference type="GO" id="GO:0016020">
    <property type="term" value="C:membrane"/>
    <property type="evidence" value="ECO:0007669"/>
    <property type="project" value="TreeGrafter"/>
</dbReference>
<comment type="similarity">
    <text evidence="6">Belongs to the TRAFAC class myosin-kinesin ATPase superfamily. Myosin family.</text>
</comment>
<keyword evidence="7" id="KW-0175">Coiled coil</keyword>
<dbReference type="Gene3D" id="1.20.58.530">
    <property type="match status" value="1"/>
</dbReference>
<comment type="caution">
    <text evidence="6">Lacks conserved residue(s) required for the propagation of feature annotation.</text>
</comment>
<keyword evidence="2" id="KW-0067">ATP-binding</keyword>
<dbReference type="InterPro" id="IPR027417">
    <property type="entry name" value="P-loop_NTPase"/>
</dbReference>
<dbReference type="PANTHER" id="PTHR13140:SF706">
    <property type="entry name" value="DILUTE CLASS UNCONVENTIONAL MYOSIN, ISOFORM C"/>
    <property type="match status" value="1"/>
</dbReference>
<dbReference type="GO" id="GO:0000146">
    <property type="term" value="F:microfilament motor activity"/>
    <property type="evidence" value="ECO:0007669"/>
    <property type="project" value="TreeGrafter"/>
</dbReference>
<reference evidence="10" key="1">
    <citation type="submission" date="2016-06" db="UniProtKB">
        <authorList>
            <consortium name="WormBaseParasite"/>
        </authorList>
    </citation>
    <scope>IDENTIFICATION</scope>
</reference>
<dbReference type="SMART" id="SM00242">
    <property type="entry name" value="MYSc"/>
    <property type="match status" value="1"/>
</dbReference>